<gene>
    <name evidence="2" type="ORF">MVEN_00634000</name>
</gene>
<evidence type="ECO:0000313" key="3">
    <source>
        <dbReference type="Proteomes" id="UP000620124"/>
    </source>
</evidence>
<evidence type="ECO:0000313" key="2">
    <source>
        <dbReference type="EMBL" id="KAF7362842.1"/>
    </source>
</evidence>
<feature type="compositionally biased region" description="Acidic residues" evidence="1">
    <location>
        <begin position="205"/>
        <end position="216"/>
    </location>
</feature>
<protein>
    <submittedName>
        <fullName evidence="2">Uncharacterized protein</fullName>
    </submittedName>
</protein>
<feature type="region of interest" description="Disordered" evidence="1">
    <location>
        <begin position="1"/>
        <end position="98"/>
    </location>
</feature>
<reference evidence="2" key="1">
    <citation type="submission" date="2020-05" db="EMBL/GenBank/DDBJ databases">
        <title>Mycena genomes resolve the evolution of fungal bioluminescence.</title>
        <authorList>
            <person name="Tsai I.J."/>
        </authorList>
    </citation>
    <scope>NUCLEOTIDE SEQUENCE</scope>
    <source>
        <strain evidence="2">CCC161011</strain>
    </source>
</reference>
<dbReference type="AlphaFoldDB" id="A0A8H6YQ71"/>
<feature type="compositionally biased region" description="Polar residues" evidence="1">
    <location>
        <begin position="30"/>
        <end position="54"/>
    </location>
</feature>
<organism evidence="2 3">
    <name type="scientific">Mycena venus</name>
    <dbReference type="NCBI Taxonomy" id="2733690"/>
    <lineage>
        <taxon>Eukaryota</taxon>
        <taxon>Fungi</taxon>
        <taxon>Dikarya</taxon>
        <taxon>Basidiomycota</taxon>
        <taxon>Agaricomycotina</taxon>
        <taxon>Agaricomycetes</taxon>
        <taxon>Agaricomycetidae</taxon>
        <taxon>Agaricales</taxon>
        <taxon>Marasmiineae</taxon>
        <taxon>Mycenaceae</taxon>
        <taxon>Mycena</taxon>
    </lineage>
</organism>
<feature type="compositionally biased region" description="Gly residues" evidence="1">
    <location>
        <begin position="58"/>
        <end position="96"/>
    </location>
</feature>
<dbReference type="OrthoDB" id="3058733at2759"/>
<evidence type="ECO:0000256" key="1">
    <source>
        <dbReference type="SAM" id="MobiDB-lite"/>
    </source>
</evidence>
<sequence>MSFDPQRRTPPRGTPGYAAPQPVRPANLASEVSGQQSFSSYESGQRSTFGSYRTENGAFGGRGGGGSGDDGSGGDGPGGGRGDLVPSGGGGPGGGDPADLIEFLTSRWLKLTVVAQPDLRGLLTHPVLRNIIAAIARDALTEVMNQMREAMESQVYKQMDLHLKPLAKKSAAYSLSELTTMSPAQITDYNTFAPSIRAPPIRGGDDDDERGPEEQP</sequence>
<dbReference type="EMBL" id="JACAZI010000004">
    <property type="protein sequence ID" value="KAF7362842.1"/>
    <property type="molecule type" value="Genomic_DNA"/>
</dbReference>
<accession>A0A8H6YQ71</accession>
<proteinExistence type="predicted"/>
<keyword evidence="3" id="KW-1185">Reference proteome</keyword>
<feature type="region of interest" description="Disordered" evidence="1">
    <location>
        <begin position="195"/>
        <end position="216"/>
    </location>
</feature>
<comment type="caution">
    <text evidence="2">The sequence shown here is derived from an EMBL/GenBank/DDBJ whole genome shotgun (WGS) entry which is preliminary data.</text>
</comment>
<dbReference type="Proteomes" id="UP000620124">
    <property type="component" value="Unassembled WGS sequence"/>
</dbReference>
<name>A0A8H6YQ71_9AGAR</name>